<dbReference type="SUPFAM" id="SSF51445">
    <property type="entry name" value="(Trans)glycosidases"/>
    <property type="match status" value="1"/>
</dbReference>
<feature type="domain" description="Beta-mannosidase-like galactose-binding" evidence="9">
    <location>
        <begin position="28"/>
        <end position="199"/>
    </location>
</feature>
<feature type="domain" description="Beta-mannosidase Ig-fold" evidence="8">
    <location>
        <begin position="774"/>
        <end position="836"/>
    </location>
</feature>
<keyword evidence="11" id="KW-1185">Reference proteome</keyword>
<dbReference type="SUPFAM" id="SSF49785">
    <property type="entry name" value="Galactose-binding domain-like"/>
    <property type="match status" value="1"/>
</dbReference>
<evidence type="ECO:0000256" key="4">
    <source>
        <dbReference type="ARBA" id="ARBA00022801"/>
    </source>
</evidence>
<dbReference type="Pfam" id="PF22666">
    <property type="entry name" value="Glyco_hydro_2_N2"/>
    <property type="match status" value="1"/>
</dbReference>
<evidence type="ECO:0000313" key="10">
    <source>
        <dbReference type="EMBL" id="UVI29755.1"/>
    </source>
</evidence>
<dbReference type="Gene3D" id="3.20.20.80">
    <property type="entry name" value="Glycosidases"/>
    <property type="match status" value="1"/>
</dbReference>
<reference evidence="10" key="1">
    <citation type="submission" date="2022-01" db="EMBL/GenBank/DDBJ databases">
        <title>Paenibacillus spongiae sp. nov., isolated from marine sponge.</title>
        <authorList>
            <person name="Li Z."/>
            <person name="Zhang M."/>
        </authorList>
    </citation>
    <scope>NUCLEOTIDE SEQUENCE</scope>
    <source>
        <strain evidence="10">PHS-Z3</strain>
    </source>
</reference>
<proteinExistence type="inferred from homology"/>
<comment type="catalytic activity">
    <reaction evidence="1">
        <text>Hydrolysis of terminal, non-reducing beta-D-mannose residues in beta-D-mannosides.</text>
        <dbReference type="EC" id="3.2.1.25"/>
    </reaction>
</comment>
<keyword evidence="5" id="KW-0325">Glycoprotein</keyword>
<dbReference type="EC" id="3.2.1.25" evidence="3"/>
<organism evidence="10 11">
    <name type="scientific">Paenibacillus spongiae</name>
    <dbReference type="NCBI Taxonomy" id="2909671"/>
    <lineage>
        <taxon>Bacteria</taxon>
        <taxon>Bacillati</taxon>
        <taxon>Bacillota</taxon>
        <taxon>Bacilli</taxon>
        <taxon>Bacillales</taxon>
        <taxon>Paenibacillaceae</taxon>
        <taxon>Paenibacillus</taxon>
    </lineage>
</organism>
<evidence type="ECO:0000259" key="9">
    <source>
        <dbReference type="Pfam" id="PF22666"/>
    </source>
</evidence>
<comment type="similarity">
    <text evidence="2">Belongs to the glycosyl hydrolase 2 family.</text>
</comment>
<dbReference type="Pfam" id="PF17753">
    <property type="entry name" value="Ig_mannosidase"/>
    <property type="match status" value="1"/>
</dbReference>
<keyword evidence="6" id="KW-0326">Glycosidase</keyword>
<dbReference type="PANTHER" id="PTHR43730">
    <property type="entry name" value="BETA-MANNOSIDASE"/>
    <property type="match status" value="1"/>
</dbReference>
<dbReference type="InterPro" id="IPR013783">
    <property type="entry name" value="Ig-like_fold"/>
</dbReference>
<dbReference type="Gene3D" id="2.60.40.10">
    <property type="entry name" value="Immunoglobulins"/>
    <property type="match status" value="2"/>
</dbReference>
<dbReference type="PANTHER" id="PTHR43730:SF1">
    <property type="entry name" value="BETA-MANNOSIDASE"/>
    <property type="match status" value="1"/>
</dbReference>
<dbReference type="InterPro" id="IPR017853">
    <property type="entry name" value="GH"/>
</dbReference>
<accession>A0ABY5SAE9</accession>
<dbReference type="InterPro" id="IPR041625">
    <property type="entry name" value="Beta-mannosidase_Ig"/>
</dbReference>
<dbReference type="Pfam" id="PF00703">
    <property type="entry name" value="Glyco_hydro_2"/>
    <property type="match status" value="1"/>
</dbReference>
<dbReference type="EMBL" id="CP091430">
    <property type="protein sequence ID" value="UVI29755.1"/>
    <property type="molecule type" value="Genomic_DNA"/>
</dbReference>
<evidence type="ECO:0000256" key="2">
    <source>
        <dbReference type="ARBA" id="ARBA00007401"/>
    </source>
</evidence>
<evidence type="ECO:0000256" key="1">
    <source>
        <dbReference type="ARBA" id="ARBA00000829"/>
    </source>
</evidence>
<dbReference type="InterPro" id="IPR050887">
    <property type="entry name" value="Beta-mannosidase_GH2"/>
</dbReference>
<feature type="domain" description="Glycoside hydrolase family 2 immunoglobulin-like beta-sandwich" evidence="7">
    <location>
        <begin position="211"/>
        <end position="321"/>
    </location>
</feature>
<evidence type="ECO:0000256" key="3">
    <source>
        <dbReference type="ARBA" id="ARBA00012754"/>
    </source>
</evidence>
<dbReference type="Gene3D" id="2.60.120.260">
    <property type="entry name" value="Galactose-binding domain-like"/>
    <property type="match status" value="1"/>
</dbReference>
<gene>
    <name evidence="10" type="ORF">L1F29_30840</name>
</gene>
<dbReference type="InterPro" id="IPR054593">
    <property type="entry name" value="Beta-mannosidase-like_N2"/>
</dbReference>
<dbReference type="Proteomes" id="UP001057877">
    <property type="component" value="Chromosome"/>
</dbReference>
<dbReference type="InterPro" id="IPR006102">
    <property type="entry name" value="Ig-like_GH2"/>
</dbReference>
<evidence type="ECO:0000259" key="7">
    <source>
        <dbReference type="Pfam" id="PF00703"/>
    </source>
</evidence>
<dbReference type="SUPFAM" id="SSF49303">
    <property type="entry name" value="beta-Galactosidase/glucuronidase domain"/>
    <property type="match status" value="2"/>
</dbReference>
<dbReference type="RefSeq" id="WP_258385842.1">
    <property type="nucleotide sequence ID" value="NZ_CP091430.1"/>
</dbReference>
<name>A0ABY5SAE9_9BACL</name>
<evidence type="ECO:0000259" key="8">
    <source>
        <dbReference type="Pfam" id="PF17753"/>
    </source>
</evidence>
<sequence>MKVDLNLDWRLTFEDLSYDPSKAPSIRSKQADWLAVPTLPCDIHMPLIEHGLIQEPLVADNCFASEWTEKKSWWFAKSFRLTADILQRERIALHIESLDSEADIWLNGVHLGHHRSAFYPFTADVRELLGEGDNDLLIRVTSGLEHVSEQDIAMTEGTLAMMENEAIRKRGDERRANIRKAQFVYGWDWGPRVATCGIAGGVWLDAQSEVRIRSISAVTATIEPSAVVRFEVEADNAHPFQTREADLTVELLGPDSTAAAKLSKQVCLRSGFNYIELEAVIPDAALWWPNGMGEQPLYTVRASIRANGETMAYPEFRIGIRTLHLNTELVAASGSNASGERERQFTFEVNGVQLFAKGGNWIPADSVVSRVSDEKYDTLVREARDANFNMLRIWGGGIYERDIFYEKCDEYGILIWHDFMFSCGKYPDHLPWFREETAREIDYQTRRLRNHASLALWCGNNENHWGFDEWWNASRHPRFYGGAVIYNEIAPELIRKNCPHIPYWNSSPYGGRQPNGNASGDRHHWHDGTMNPDMERRITPEIYDEVQAKFVSEYGYIGPCRYSSIETYFGGAEIDTSSRTWALHTNTFEKDTVLAGIRKHYADRDDLTLNEYLLYAGLCQSLMYQYSLESIRSKAFCSGALFWMYNDCWGEVGWTIIDYYLKRKLSYYGVKRAFAPRKLILREQAGTVEVTAVNETDAPIQERLECGFMSYDGRIRRTAVAEVAIPARSRGVVHRFAKEAGGEAGLCVAIPLLNPGRLQPAVLRPGDFRTLALPEVRVRITESERDGENLHVTVSADTFVHAVHFDLPDDVRLSDHYFDLLPGESRTVTIYEWSKEMEAGPLEVRWVSC</sequence>
<evidence type="ECO:0000256" key="6">
    <source>
        <dbReference type="ARBA" id="ARBA00023295"/>
    </source>
</evidence>
<protein>
    <recommendedName>
        <fullName evidence="3">beta-mannosidase</fullName>
        <ecNumber evidence="3">3.2.1.25</ecNumber>
    </recommendedName>
</protein>
<evidence type="ECO:0000256" key="5">
    <source>
        <dbReference type="ARBA" id="ARBA00023180"/>
    </source>
</evidence>
<dbReference type="InterPro" id="IPR008979">
    <property type="entry name" value="Galactose-bd-like_sf"/>
</dbReference>
<evidence type="ECO:0000313" key="11">
    <source>
        <dbReference type="Proteomes" id="UP001057877"/>
    </source>
</evidence>
<keyword evidence="4" id="KW-0378">Hydrolase</keyword>
<dbReference type="InterPro" id="IPR036156">
    <property type="entry name" value="Beta-gal/glucu_dom_sf"/>
</dbReference>